<dbReference type="STRING" id="127582.A0A2Y9QII4"/>
<keyword evidence="1" id="KW-1185">Reference proteome</keyword>
<proteinExistence type="predicted"/>
<protein>
    <submittedName>
        <fullName evidence="2">Mediator of RNA polymerase II transcription subunit 23-like</fullName>
    </submittedName>
</protein>
<gene>
    <name evidence="2" type="primary">LOC111819386</name>
</gene>
<dbReference type="RefSeq" id="XP_023581607.1">
    <property type="nucleotide sequence ID" value="XM_023725839.1"/>
</dbReference>
<name>A0A2Y9QII4_TRIMA</name>
<dbReference type="Proteomes" id="UP000248480">
    <property type="component" value="Unplaced"/>
</dbReference>
<sequence>MFLFSAWREESHPGELRFPPGGSAALALNSRSPGLTRGAPGPPGRWGRWCRWRHNCRAFLRRWCMFMDTREDEKTKLISCLGAFGQFWAGLSQESHEQCIRWILEFVHGQHSPKRIFLYDCLAMAVETGLLPPRVFEIS</sequence>
<dbReference type="KEGG" id="tmu:111819386"/>
<dbReference type="GeneID" id="111819386"/>
<dbReference type="InterPro" id="IPR021629">
    <property type="entry name" value="Mediator_Med23"/>
</dbReference>
<dbReference type="Pfam" id="PF11573">
    <property type="entry name" value="Med23"/>
    <property type="match status" value="1"/>
</dbReference>
<organism evidence="1 2">
    <name type="scientific">Trichechus manatus latirostris</name>
    <name type="common">Florida manatee</name>
    <dbReference type="NCBI Taxonomy" id="127582"/>
    <lineage>
        <taxon>Eukaryota</taxon>
        <taxon>Metazoa</taxon>
        <taxon>Chordata</taxon>
        <taxon>Craniata</taxon>
        <taxon>Vertebrata</taxon>
        <taxon>Euteleostomi</taxon>
        <taxon>Mammalia</taxon>
        <taxon>Eutheria</taxon>
        <taxon>Afrotheria</taxon>
        <taxon>Sirenia</taxon>
        <taxon>Trichechidae</taxon>
        <taxon>Trichechus</taxon>
    </lineage>
</organism>
<evidence type="ECO:0000313" key="1">
    <source>
        <dbReference type="Proteomes" id="UP000248480"/>
    </source>
</evidence>
<dbReference type="AlphaFoldDB" id="A0A2Y9QII4"/>
<dbReference type="InParanoid" id="A0A2Y9QII4"/>
<evidence type="ECO:0000313" key="2">
    <source>
        <dbReference type="RefSeq" id="XP_023581607.1"/>
    </source>
</evidence>
<accession>A0A2Y9QII4</accession>
<reference evidence="2" key="1">
    <citation type="submission" date="2025-08" db="UniProtKB">
        <authorList>
            <consortium name="RefSeq"/>
        </authorList>
    </citation>
    <scope>IDENTIFICATION</scope>
</reference>